<dbReference type="Gene3D" id="3.80.30.20">
    <property type="entry name" value="tm_1862 like domain"/>
    <property type="match status" value="1"/>
</dbReference>
<dbReference type="InterPro" id="IPR023862">
    <property type="entry name" value="CHP03960_rSAM"/>
</dbReference>
<dbReference type="InterPro" id="IPR006638">
    <property type="entry name" value="Elp3/MiaA/NifB-like_rSAM"/>
</dbReference>
<gene>
    <name evidence="2" type="ORF">AJ81_03520</name>
</gene>
<evidence type="ECO:0000313" key="3">
    <source>
        <dbReference type="Proteomes" id="UP000077469"/>
    </source>
</evidence>
<dbReference type="GO" id="GO:0003824">
    <property type="term" value="F:catalytic activity"/>
    <property type="evidence" value="ECO:0007669"/>
    <property type="project" value="InterPro"/>
</dbReference>
<dbReference type="RefSeq" id="WP_031502230.1">
    <property type="nucleotide sequence ID" value="NC_022795.1"/>
</dbReference>
<dbReference type="InterPro" id="IPR045784">
    <property type="entry name" value="Radical_SAM_N2"/>
</dbReference>
<evidence type="ECO:0000259" key="1">
    <source>
        <dbReference type="PROSITE" id="PS51918"/>
    </source>
</evidence>
<dbReference type="AlphaFoldDB" id="A0A0X1KQ48"/>
<dbReference type="Proteomes" id="UP000077469">
    <property type="component" value="Chromosome"/>
</dbReference>
<dbReference type="PROSITE" id="PS51918">
    <property type="entry name" value="RADICAL_SAM"/>
    <property type="match status" value="1"/>
</dbReference>
<sequence>MILKMLHGILDRIEKPSRYIGGEYNQTIKDPSSVKLRVGLLFPDVYEVGMSNLGLAIIYDVLNDMQDVWAERIFMPWIDMMNMMRDRNLPLFTIESKTAVKDLDMLGVSLQHELIYTNVLHALDLAKIPLLAEHRADTDPIVIAGGPCTVNPEPIAPVFDAMVVGDGEGIAREIAQVLIETKGMRRHERLKALSKIEGVYVPSFYDGSTPPKPLSRDVPERVKRRIEPILVKKLTKRIVPHMQLVHDRISVEIMRGCTRGCRFCQAGFIYRPVREKPSAEVLDEILNALTCTGYEEVGLLSLSSADHTAISSMVEELKKVSDTKTISVSIPSTRLDAFGVMLANNVGGARRTGLTFAPEAGTQRLRNVINKNVSEEDFVRALQLARNNGWRRVKLYFMVGLPTETDEDLRGIVSMSKVAKQIGFDLVTLSVAMFIPKPHTPFQFAEQKGPEYFEHARRILLQAKRFAKIDFHDPKMSLIEGILSRGDRKTFSAVLSVYELGACFDSWQNLFDYQKWSKALETIGMDVEQQLRARTLDEPLAWDHIDIGVDRAYLAKEFEKALRGETTLDCRSVCQACGVCNSTVRNVLEKDVVQTS</sequence>
<organism evidence="2 3">
    <name type="scientific">Pseudothermotoga hypogea DSM 11164 = NBRC 106472</name>
    <dbReference type="NCBI Taxonomy" id="1123384"/>
    <lineage>
        <taxon>Bacteria</taxon>
        <taxon>Thermotogati</taxon>
        <taxon>Thermotogota</taxon>
        <taxon>Thermotogae</taxon>
        <taxon>Thermotogales</taxon>
        <taxon>Thermotogaceae</taxon>
        <taxon>Pseudothermotoga</taxon>
    </lineage>
</organism>
<dbReference type="PaxDb" id="1123384-AJ81_03520"/>
<dbReference type="KEGG" id="phy:AJ81_03520"/>
<dbReference type="Pfam" id="PF19864">
    <property type="entry name" value="Radical_SAM_N2"/>
    <property type="match status" value="1"/>
</dbReference>
<dbReference type="PANTHER" id="PTHR42731">
    <property type="entry name" value="SLL1084 PROTEIN"/>
    <property type="match status" value="1"/>
</dbReference>
<feature type="domain" description="Radical SAM core" evidence="1">
    <location>
        <begin position="243"/>
        <end position="472"/>
    </location>
</feature>
<dbReference type="SFLD" id="SFLDS00029">
    <property type="entry name" value="Radical_SAM"/>
    <property type="match status" value="1"/>
</dbReference>
<dbReference type="GO" id="GO:0051536">
    <property type="term" value="F:iron-sulfur cluster binding"/>
    <property type="evidence" value="ECO:0007669"/>
    <property type="project" value="InterPro"/>
</dbReference>
<reference evidence="2 3" key="1">
    <citation type="submission" date="2014-01" db="EMBL/GenBank/DDBJ databases">
        <title>Genome sequencing of Thermotog hypogea.</title>
        <authorList>
            <person name="Zhang X."/>
            <person name="Alvare G."/>
            <person name="Fristensky B."/>
            <person name="Chen L."/>
            <person name="Suen T."/>
            <person name="Chen Q."/>
            <person name="Ma K."/>
        </authorList>
    </citation>
    <scope>NUCLEOTIDE SEQUENCE [LARGE SCALE GENOMIC DNA]</scope>
    <source>
        <strain evidence="2 3">DSM 11164</strain>
    </source>
</reference>
<dbReference type="CDD" id="cd01335">
    <property type="entry name" value="Radical_SAM"/>
    <property type="match status" value="1"/>
</dbReference>
<name>A0A0X1KQ48_9THEM</name>
<dbReference type="SMART" id="SM00729">
    <property type="entry name" value="Elp3"/>
    <property type="match status" value="1"/>
</dbReference>
<evidence type="ECO:0000313" key="2">
    <source>
        <dbReference type="EMBL" id="AJC73435.1"/>
    </source>
</evidence>
<proteinExistence type="predicted"/>
<dbReference type="SFLD" id="SFLDG01082">
    <property type="entry name" value="B12-binding_domain_containing"/>
    <property type="match status" value="1"/>
</dbReference>
<dbReference type="InterPro" id="IPR023404">
    <property type="entry name" value="rSAM_horseshoe"/>
</dbReference>
<keyword evidence="3" id="KW-1185">Reference proteome</keyword>
<dbReference type="STRING" id="1123384.AJ81_03520"/>
<dbReference type="InterPro" id="IPR007197">
    <property type="entry name" value="rSAM"/>
</dbReference>
<dbReference type="EMBL" id="CP007141">
    <property type="protein sequence ID" value="AJC73435.1"/>
    <property type="molecule type" value="Genomic_DNA"/>
</dbReference>
<dbReference type="PATRIC" id="fig|1123384.7.peg.687"/>
<dbReference type="InterPro" id="IPR058240">
    <property type="entry name" value="rSAM_sf"/>
</dbReference>
<dbReference type="OrthoDB" id="9806827at2"/>
<dbReference type="Pfam" id="PF04055">
    <property type="entry name" value="Radical_SAM"/>
    <property type="match status" value="1"/>
</dbReference>
<protein>
    <submittedName>
        <fullName evidence="2">Radical SAM protein</fullName>
    </submittedName>
</protein>
<dbReference type="NCBIfam" id="TIGR03960">
    <property type="entry name" value="rSAM_fuse_unch"/>
    <property type="match status" value="1"/>
</dbReference>
<accession>A0A0X1KQ48</accession>
<dbReference type="SUPFAM" id="SSF102114">
    <property type="entry name" value="Radical SAM enzymes"/>
    <property type="match status" value="1"/>
</dbReference>
<dbReference type="PANTHER" id="PTHR42731:SF1">
    <property type="entry name" value="RADICAL SAM DOMAIN PROTEIN"/>
    <property type="match status" value="1"/>
</dbReference>